<dbReference type="EMBL" id="JADIMQ010000075">
    <property type="protein sequence ID" value="MBO8448648.1"/>
    <property type="molecule type" value="Genomic_DNA"/>
</dbReference>
<evidence type="ECO:0000313" key="3">
    <source>
        <dbReference type="Proteomes" id="UP000810252"/>
    </source>
</evidence>
<dbReference type="InterPro" id="IPR013783">
    <property type="entry name" value="Ig-like_fold"/>
</dbReference>
<evidence type="ECO:0000259" key="1">
    <source>
        <dbReference type="Pfam" id="PF13004"/>
    </source>
</evidence>
<dbReference type="Pfam" id="PF13004">
    <property type="entry name" value="BACON"/>
    <property type="match status" value="1"/>
</dbReference>
<reference evidence="2" key="2">
    <citation type="journal article" date="2021" name="PeerJ">
        <title>Extensive microbial diversity within the chicken gut microbiome revealed by metagenomics and culture.</title>
        <authorList>
            <person name="Gilroy R."/>
            <person name="Ravi A."/>
            <person name="Getino M."/>
            <person name="Pursley I."/>
            <person name="Horton D.L."/>
            <person name="Alikhan N.F."/>
            <person name="Baker D."/>
            <person name="Gharbi K."/>
            <person name="Hall N."/>
            <person name="Watson M."/>
            <person name="Adriaenssens E.M."/>
            <person name="Foster-Nyarko E."/>
            <person name="Jarju S."/>
            <person name="Secka A."/>
            <person name="Antonio M."/>
            <person name="Oren A."/>
            <person name="Chaudhuri R.R."/>
            <person name="La Ragione R."/>
            <person name="Hildebrand F."/>
            <person name="Pallen M.J."/>
        </authorList>
    </citation>
    <scope>NUCLEOTIDE SEQUENCE</scope>
    <source>
        <strain evidence="2">20514</strain>
    </source>
</reference>
<protein>
    <recommendedName>
        <fullName evidence="1">BACON domain-containing protein</fullName>
    </recommendedName>
</protein>
<feature type="domain" description="BACON" evidence="1">
    <location>
        <begin position="4"/>
        <end position="54"/>
    </location>
</feature>
<organism evidence="2 3">
    <name type="scientific">Candidatus Cryptobacteroides merdigallinarum</name>
    <dbReference type="NCBI Taxonomy" id="2840770"/>
    <lineage>
        <taxon>Bacteria</taxon>
        <taxon>Pseudomonadati</taxon>
        <taxon>Bacteroidota</taxon>
        <taxon>Bacteroidia</taxon>
        <taxon>Bacteroidales</taxon>
        <taxon>Candidatus Cryptobacteroides</taxon>
    </lineage>
</organism>
<reference evidence="2" key="1">
    <citation type="submission" date="2020-10" db="EMBL/GenBank/DDBJ databases">
        <authorList>
            <person name="Gilroy R."/>
        </authorList>
    </citation>
    <scope>NUCLEOTIDE SEQUENCE</scope>
    <source>
        <strain evidence="2">20514</strain>
    </source>
</reference>
<dbReference type="Gene3D" id="2.60.40.10">
    <property type="entry name" value="Immunoglobulins"/>
    <property type="match status" value="1"/>
</dbReference>
<name>A0A9D9EJJ8_9BACT</name>
<proteinExistence type="predicted"/>
<dbReference type="InterPro" id="IPR024361">
    <property type="entry name" value="BACON"/>
</dbReference>
<gene>
    <name evidence="2" type="ORF">IAC29_05185</name>
</gene>
<feature type="non-terminal residue" evidence="2">
    <location>
        <position position="1"/>
    </location>
</feature>
<evidence type="ECO:0000313" key="2">
    <source>
        <dbReference type="EMBL" id="MBO8448648.1"/>
    </source>
</evidence>
<dbReference type="AlphaFoldDB" id="A0A9D9EJJ8"/>
<sequence>KVNIKESVSWITASNIPSENKISYDIQANDGAERSATIVLSAAGADDVEISVNQLSAGEVVYTLTITTADFPGGSYSANNGSHQLTAVGSDGSETAVSIYTNQMMKQTGIQFQKDKGYFYNETSFSEIISVELTEADGGPFSMNIGNEKNPTSGSEVAITDNIFVPEEQANYFVVKCGGKTGKCTEIVIKFKI</sequence>
<accession>A0A9D9EJJ8</accession>
<dbReference type="Proteomes" id="UP000810252">
    <property type="component" value="Unassembled WGS sequence"/>
</dbReference>
<comment type="caution">
    <text evidence="2">The sequence shown here is derived from an EMBL/GenBank/DDBJ whole genome shotgun (WGS) entry which is preliminary data.</text>
</comment>